<proteinExistence type="predicted"/>
<accession>A0A131Z7Y7</accession>
<dbReference type="CDD" id="cd00109">
    <property type="entry name" value="Kunitz-type"/>
    <property type="match status" value="1"/>
</dbReference>
<evidence type="ECO:0000256" key="1">
    <source>
        <dbReference type="SAM" id="MobiDB-lite"/>
    </source>
</evidence>
<feature type="compositionally biased region" description="Polar residues" evidence="1">
    <location>
        <begin position="554"/>
        <end position="565"/>
    </location>
</feature>
<feature type="compositionally biased region" description="Polar residues" evidence="1">
    <location>
        <begin position="201"/>
        <end position="220"/>
    </location>
</feature>
<name>A0A131Z7Y7_RHIAP</name>
<protein>
    <submittedName>
        <fullName evidence="3">Pancreatic trypsin inhibitor</fullName>
    </submittedName>
</protein>
<feature type="region of interest" description="Disordered" evidence="1">
    <location>
        <begin position="408"/>
        <end position="494"/>
    </location>
</feature>
<feature type="compositionally biased region" description="Low complexity" evidence="1">
    <location>
        <begin position="346"/>
        <end position="357"/>
    </location>
</feature>
<keyword evidence="2" id="KW-0732">Signal</keyword>
<dbReference type="InterPro" id="IPR036880">
    <property type="entry name" value="Kunitz_BPTI_sf"/>
</dbReference>
<dbReference type="AlphaFoldDB" id="A0A131Z7Y7"/>
<reference evidence="3" key="1">
    <citation type="journal article" date="2016" name="Ticks Tick Borne Dis.">
        <title>De novo assembly and annotation of the salivary gland transcriptome of Rhipicephalus appendiculatus male and female ticks during blood feeding.</title>
        <authorList>
            <person name="de Castro M.H."/>
            <person name="de Klerk D."/>
            <person name="Pienaar R."/>
            <person name="Latif A.A."/>
            <person name="Rees D.J."/>
            <person name="Mans B.J."/>
        </authorList>
    </citation>
    <scope>NUCLEOTIDE SEQUENCE</scope>
    <source>
        <tissue evidence="3">Salivary glands</tissue>
    </source>
</reference>
<dbReference type="GO" id="GO:0004867">
    <property type="term" value="F:serine-type endopeptidase inhibitor activity"/>
    <property type="evidence" value="ECO:0007669"/>
    <property type="project" value="InterPro"/>
</dbReference>
<dbReference type="SUPFAM" id="SSF57362">
    <property type="entry name" value="BPTI-like"/>
    <property type="match status" value="1"/>
</dbReference>
<organism evidence="3">
    <name type="scientific">Rhipicephalus appendiculatus</name>
    <name type="common">Brown ear tick</name>
    <dbReference type="NCBI Taxonomy" id="34631"/>
    <lineage>
        <taxon>Eukaryota</taxon>
        <taxon>Metazoa</taxon>
        <taxon>Ecdysozoa</taxon>
        <taxon>Arthropoda</taxon>
        <taxon>Chelicerata</taxon>
        <taxon>Arachnida</taxon>
        <taxon>Acari</taxon>
        <taxon>Parasitiformes</taxon>
        <taxon>Ixodida</taxon>
        <taxon>Ixodoidea</taxon>
        <taxon>Ixodidae</taxon>
        <taxon>Rhipicephalinae</taxon>
        <taxon>Rhipicephalus</taxon>
        <taxon>Rhipicephalus</taxon>
    </lineage>
</organism>
<feature type="compositionally biased region" description="Polar residues" evidence="1">
    <location>
        <begin position="509"/>
        <end position="518"/>
    </location>
</feature>
<feature type="region of interest" description="Disordered" evidence="1">
    <location>
        <begin position="506"/>
        <end position="567"/>
    </location>
</feature>
<feature type="non-terminal residue" evidence="3">
    <location>
        <position position="619"/>
    </location>
</feature>
<feature type="compositionally biased region" description="Low complexity" evidence="1">
    <location>
        <begin position="240"/>
        <end position="256"/>
    </location>
</feature>
<feature type="region of interest" description="Disordered" evidence="1">
    <location>
        <begin position="186"/>
        <end position="256"/>
    </location>
</feature>
<feature type="compositionally biased region" description="Polar residues" evidence="1">
    <location>
        <begin position="34"/>
        <end position="49"/>
    </location>
</feature>
<feature type="compositionally biased region" description="Polar residues" evidence="1">
    <location>
        <begin position="290"/>
        <end position="299"/>
    </location>
</feature>
<feature type="chain" id="PRO_5007287057" evidence="2">
    <location>
        <begin position="22"/>
        <end position="619"/>
    </location>
</feature>
<feature type="compositionally biased region" description="Polar residues" evidence="1">
    <location>
        <begin position="335"/>
        <end position="345"/>
    </location>
</feature>
<sequence>MASTNVYTVLALLFVFVACEGSAIKGLEPGPTESLPSQPEGSGLLTATSPKEEMPGLTTFPVLARIPGYDERCNMQATTAKTKCKSKPGGKKRHRRWYLDPSSKKCLPSCEKKAPFRYKIHCDAICRTEKACHLAPTGFPCVAGTLHPVFIYNRNRKKCVRADDCDYYGNKFVTLRECQNTCEKGGMQKTAGGSEAGSRASLPTQTSVSTPRQQPSQTPTAILPGQGVQVPQEVTGGLEQQSSSGSATSSQFSTQAPNLVSSMRQPQTELPGLHGHPGIRVLGEKPLSIGATSIPPTTSEESRSVSPLRPGQVPSGSGITVSPELEIVRAGTGPRRNQVTTQSSPSDTSGESLSLDLGLGGPRGPLNTGATSVSGNLRRTSFGFPTSFGPLPQQFGASVSPELEIVAVRTGRMPRPPSGRRPNRRRTGTSRPGISRKPGGSGLGGPPPRVPLTSGEAGNHPSRTATLPTIPGEMPGAGLLTGQRPPSSPSSAAAAPALGVLGAGASRGPTISSGTNAQMPGGRVIPGIHHPGLSLPGLSRPQITGPARIPGITTGASASHPSNVPDNLDLGLGTVGVSSHTGKIKVPIKTGTSGPQAPSLPVHPATPVVQEPGLPLTPS</sequence>
<feature type="region of interest" description="Disordered" evidence="1">
    <location>
        <begin position="585"/>
        <end position="619"/>
    </location>
</feature>
<evidence type="ECO:0000313" key="3">
    <source>
        <dbReference type="EMBL" id="JAP86935.1"/>
    </source>
</evidence>
<feature type="signal peptide" evidence="2">
    <location>
        <begin position="1"/>
        <end position="21"/>
    </location>
</feature>
<feature type="region of interest" description="Disordered" evidence="1">
    <location>
        <begin position="288"/>
        <end position="374"/>
    </location>
</feature>
<dbReference type="EMBL" id="GEDV01001622">
    <property type="protein sequence ID" value="JAP86935.1"/>
    <property type="molecule type" value="Transcribed_RNA"/>
</dbReference>
<evidence type="ECO:0000256" key="2">
    <source>
        <dbReference type="SAM" id="SignalP"/>
    </source>
</evidence>
<dbReference type="Gene3D" id="4.10.410.10">
    <property type="entry name" value="Pancreatic trypsin inhibitor Kunitz domain"/>
    <property type="match status" value="1"/>
</dbReference>
<feature type="region of interest" description="Disordered" evidence="1">
    <location>
        <begin position="28"/>
        <end position="50"/>
    </location>
</feature>